<evidence type="ECO:0000313" key="1">
    <source>
        <dbReference type="EMBL" id="EGO04779.1"/>
    </source>
</evidence>
<dbReference type="HOGENOM" id="CLU_078575_4_0_1"/>
<name>F8PFW7_SERL3</name>
<dbReference type="EMBL" id="GL945474">
    <property type="protein sequence ID" value="EGO04779.1"/>
    <property type="molecule type" value="Genomic_DNA"/>
</dbReference>
<sequence>MSPATLLENSASATTFSVPKLAKDGSNWVTYKSRVAVAVGARGLSRHLSGTAKAPTILEYTRNSNGVATKADGTTLKKEDIEEYKRKLDEFTMKECLVIQQLFATIHDDTLIQLSDKSSAAKIWKAISNMHDG</sequence>
<dbReference type="STRING" id="936435.F8PFW7"/>
<keyword evidence="2" id="KW-1185">Reference proteome</keyword>
<gene>
    <name evidence="1" type="ORF">SERLA73DRAFT_68448</name>
</gene>
<accession>F8PFW7</accession>
<dbReference type="InParanoid" id="F8PFW7"/>
<dbReference type="AlphaFoldDB" id="F8PFW7"/>
<reference evidence="2" key="1">
    <citation type="journal article" date="2011" name="Science">
        <title>The plant cell wall-decomposing machinery underlies the functional diversity of forest fungi.</title>
        <authorList>
            <person name="Eastwood D.C."/>
            <person name="Floudas D."/>
            <person name="Binder M."/>
            <person name="Majcherczyk A."/>
            <person name="Schneider P."/>
            <person name="Aerts A."/>
            <person name="Asiegbu F.O."/>
            <person name="Baker S.E."/>
            <person name="Barry K."/>
            <person name="Bendiksby M."/>
            <person name="Blumentritt M."/>
            <person name="Coutinho P.M."/>
            <person name="Cullen D."/>
            <person name="de Vries R.P."/>
            <person name="Gathman A."/>
            <person name="Goodell B."/>
            <person name="Henrissat B."/>
            <person name="Ihrmark K."/>
            <person name="Kauserud H."/>
            <person name="Kohler A."/>
            <person name="LaButti K."/>
            <person name="Lapidus A."/>
            <person name="Lavin J.L."/>
            <person name="Lee Y.-H."/>
            <person name="Lindquist E."/>
            <person name="Lilly W."/>
            <person name="Lucas S."/>
            <person name="Morin E."/>
            <person name="Murat C."/>
            <person name="Oguiza J.A."/>
            <person name="Park J."/>
            <person name="Pisabarro A.G."/>
            <person name="Riley R."/>
            <person name="Rosling A."/>
            <person name="Salamov A."/>
            <person name="Schmidt O."/>
            <person name="Schmutz J."/>
            <person name="Skrede I."/>
            <person name="Stenlid J."/>
            <person name="Wiebenga A."/>
            <person name="Xie X."/>
            <person name="Kuees U."/>
            <person name="Hibbett D.S."/>
            <person name="Hoffmeister D."/>
            <person name="Hoegberg N."/>
            <person name="Martin F."/>
            <person name="Grigoriev I.V."/>
            <person name="Watkinson S.C."/>
        </authorList>
    </citation>
    <scope>NUCLEOTIDE SEQUENCE [LARGE SCALE GENOMIC DNA]</scope>
    <source>
        <strain evidence="2">strain S7.3</strain>
    </source>
</reference>
<organism evidence="2">
    <name type="scientific">Serpula lacrymans var. lacrymans (strain S7.3)</name>
    <name type="common">Dry rot fungus</name>
    <dbReference type="NCBI Taxonomy" id="936435"/>
    <lineage>
        <taxon>Eukaryota</taxon>
        <taxon>Fungi</taxon>
        <taxon>Dikarya</taxon>
        <taxon>Basidiomycota</taxon>
        <taxon>Agaricomycotina</taxon>
        <taxon>Agaricomycetes</taxon>
        <taxon>Agaricomycetidae</taxon>
        <taxon>Boletales</taxon>
        <taxon>Coniophorineae</taxon>
        <taxon>Serpulaceae</taxon>
        <taxon>Serpula</taxon>
    </lineage>
</organism>
<dbReference type="Proteomes" id="UP000008063">
    <property type="component" value="Unassembled WGS sequence"/>
</dbReference>
<proteinExistence type="predicted"/>
<evidence type="ECO:0000313" key="2">
    <source>
        <dbReference type="Proteomes" id="UP000008063"/>
    </source>
</evidence>
<protein>
    <submittedName>
        <fullName evidence="1">Uncharacterized protein</fullName>
    </submittedName>
</protein>